<evidence type="ECO:0000259" key="2">
    <source>
        <dbReference type="SMART" id="SM01204"/>
    </source>
</evidence>
<dbReference type="InterPro" id="IPR019494">
    <property type="entry name" value="FIST_C"/>
</dbReference>
<reference evidence="3 4" key="1">
    <citation type="submission" date="2020-06" db="EMBL/GenBank/DDBJ databases">
        <title>Draft genome of Uliginosibacterium sp. IMCC34675.</title>
        <authorList>
            <person name="Song J."/>
        </authorList>
    </citation>
    <scope>NUCLEOTIDE SEQUENCE [LARGE SCALE GENOMIC DNA]</scope>
    <source>
        <strain evidence="3 4">IMCC34675</strain>
    </source>
</reference>
<keyword evidence="4" id="KW-1185">Reference proteome</keyword>
<dbReference type="SMART" id="SM00897">
    <property type="entry name" value="FIST"/>
    <property type="match status" value="1"/>
</dbReference>
<dbReference type="RefSeq" id="WP_170022857.1">
    <property type="nucleotide sequence ID" value="NZ_JABCSC020000004.1"/>
</dbReference>
<organism evidence="3 4">
    <name type="scientific">Uliginosibacterium aquaticum</name>
    <dbReference type="NCBI Taxonomy" id="2731212"/>
    <lineage>
        <taxon>Bacteria</taxon>
        <taxon>Pseudomonadati</taxon>
        <taxon>Pseudomonadota</taxon>
        <taxon>Betaproteobacteria</taxon>
        <taxon>Rhodocyclales</taxon>
        <taxon>Zoogloeaceae</taxon>
        <taxon>Uliginosibacterium</taxon>
    </lineage>
</organism>
<dbReference type="EMBL" id="JABCSC020000004">
    <property type="protein sequence ID" value="NSL56534.1"/>
    <property type="molecule type" value="Genomic_DNA"/>
</dbReference>
<comment type="caution">
    <text evidence="3">The sequence shown here is derived from an EMBL/GenBank/DDBJ whole genome shotgun (WGS) entry which is preliminary data.</text>
</comment>
<evidence type="ECO:0000313" key="3">
    <source>
        <dbReference type="EMBL" id="NSL56534.1"/>
    </source>
</evidence>
<feature type="domain" description="FIST" evidence="1">
    <location>
        <begin position="29"/>
        <end position="213"/>
    </location>
</feature>
<dbReference type="SMART" id="SM01204">
    <property type="entry name" value="FIST_C"/>
    <property type="match status" value="1"/>
</dbReference>
<protein>
    <submittedName>
        <fullName evidence="3">FIST C-terminal domain-containing protein</fullName>
    </submittedName>
</protein>
<evidence type="ECO:0000259" key="1">
    <source>
        <dbReference type="SMART" id="SM00897"/>
    </source>
</evidence>
<dbReference type="PANTHER" id="PTHR40252:SF2">
    <property type="entry name" value="BLR0328 PROTEIN"/>
    <property type="match status" value="1"/>
</dbReference>
<sequence length="381" mass="40624">MFVEPLELLEDADVALVQAQISDLLAAGARSLLILAGEASGLEQAAWDELLQRQVVPVFGGIFPRIVFGGRDHARGVLIVGLRCAAEVCIVEGLNDEHPGFARYHAHCAGLREAGSVMLWVDALARHIDVLIEAAYDMVGAGPAFIGGGAGSLSLRPQPCLFSNRGLLQGAALIVGLDARIAVGVKHGWESVAGPFLVSTVRGNEIRNLDFRPALHVYRDEIARLSGLQLDRDNFPAVARSFPLGVERMDGSFLVREPVRLEGERLICIGDVPERSTLHILHGVEEALVQASGQACREAMRRSGKTPAGVLLVDCISRALYLDHAHAAQLRLLEKVLEEGGSAGIPVFGVLSLGEIANPGGGCLEFHNKTFILGLLPDACA</sequence>
<dbReference type="Pfam" id="PF10442">
    <property type="entry name" value="FIST_C"/>
    <property type="match status" value="1"/>
</dbReference>
<gene>
    <name evidence="3" type="ORF">HJ583_015985</name>
</gene>
<dbReference type="Proteomes" id="UP000778523">
    <property type="component" value="Unassembled WGS sequence"/>
</dbReference>
<proteinExistence type="predicted"/>
<feature type="domain" description="FIST C-domain" evidence="2">
    <location>
        <begin position="214"/>
        <end position="359"/>
    </location>
</feature>
<name>A0ABX2IID8_9RHOO</name>
<accession>A0ABX2IID8</accession>
<evidence type="ECO:0000313" key="4">
    <source>
        <dbReference type="Proteomes" id="UP000778523"/>
    </source>
</evidence>
<dbReference type="Pfam" id="PF08495">
    <property type="entry name" value="FIST"/>
    <property type="match status" value="1"/>
</dbReference>
<dbReference type="PANTHER" id="PTHR40252">
    <property type="entry name" value="BLR0328 PROTEIN"/>
    <property type="match status" value="1"/>
</dbReference>
<dbReference type="InterPro" id="IPR013702">
    <property type="entry name" value="FIST_domain_N"/>
</dbReference>